<gene>
    <name evidence="3" type="primary">capA</name>
    <name evidence="3" type="ORF">BWY73_01404</name>
</gene>
<dbReference type="EMBL" id="MWAK01000306">
    <property type="protein sequence ID" value="OPZ89987.1"/>
    <property type="molecule type" value="Genomic_DNA"/>
</dbReference>
<sequence>MTVLMRRSWLLIGGAGCLAVLGLLGRGFFGRPEPDRPARISVAAVGDLMPATDFPAGRLPPDDGRGLFDDAAGYLAAADLAFGNLEGPVCEGGACLKPLNRAGWHAFRIPPRYAPRLAAAGFDVFSLANNHVRDFGPAGYEATRAALEKAGIGYADAEGQLAAFRVRGRRVAVAAYYYGGGERSILRPEVPWSEIRRLDRDYDIVIVSAHGGAEGPAALRLPFRPEYYLGEARGDLAAFGRGAVEAGADLVLMHGPHVPRALEVYRGRLIAYSLGNFCTTGDFGLDGAAGLAPLLWVELDGRGRYLGHTVYSFRQAPGRGPKLDETDAAAELVDRLSRLDFPGRPVSQTGD</sequence>
<dbReference type="SMART" id="SM00854">
    <property type="entry name" value="PGA_cap"/>
    <property type="match status" value="1"/>
</dbReference>
<dbReference type="CDD" id="cd07381">
    <property type="entry name" value="MPP_CapA"/>
    <property type="match status" value="1"/>
</dbReference>
<dbReference type="PANTHER" id="PTHR33393:SF11">
    <property type="entry name" value="POLYGLUTAMINE SYNTHESIS ACCESSORY PROTEIN RV0574C-RELATED"/>
    <property type="match status" value="1"/>
</dbReference>
<dbReference type="InterPro" id="IPR019079">
    <property type="entry name" value="Capsule_synth_CapA"/>
</dbReference>
<comment type="caution">
    <text evidence="3">The sequence shown here is derived from an EMBL/GenBank/DDBJ whole genome shotgun (WGS) entry which is preliminary data.</text>
</comment>
<evidence type="ECO:0000256" key="1">
    <source>
        <dbReference type="ARBA" id="ARBA00005662"/>
    </source>
</evidence>
<dbReference type="Pfam" id="PF09587">
    <property type="entry name" value="PGA_cap"/>
    <property type="match status" value="1"/>
</dbReference>
<dbReference type="InterPro" id="IPR052169">
    <property type="entry name" value="CW_Biosynth-Accessory"/>
</dbReference>
<feature type="domain" description="Capsule synthesis protein CapA" evidence="2">
    <location>
        <begin position="41"/>
        <end position="281"/>
    </location>
</feature>
<proteinExistence type="inferred from homology"/>
<protein>
    <submittedName>
        <fullName evidence="3">Capsule biosynthesis protein CapA</fullName>
    </submittedName>
</protein>
<name>A0A1V5M9V0_UNCT6</name>
<dbReference type="InterPro" id="IPR029052">
    <property type="entry name" value="Metallo-depent_PP-like"/>
</dbReference>
<reference evidence="3" key="1">
    <citation type="submission" date="2017-02" db="EMBL/GenBank/DDBJ databases">
        <title>Delving into the versatile metabolic prowess of the omnipresent phylum Bacteroidetes.</title>
        <authorList>
            <person name="Nobu M.K."/>
            <person name="Mei R."/>
            <person name="Narihiro T."/>
            <person name="Kuroda K."/>
            <person name="Liu W.-T."/>
        </authorList>
    </citation>
    <scope>NUCLEOTIDE SEQUENCE</scope>
    <source>
        <strain evidence="3">ADurb.Bin417</strain>
    </source>
</reference>
<evidence type="ECO:0000259" key="2">
    <source>
        <dbReference type="SMART" id="SM00854"/>
    </source>
</evidence>
<evidence type="ECO:0000313" key="3">
    <source>
        <dbReference type="EMBL" id="OPZ89987.1"/>
    </source>
</evidence>
<accession>A0A1V5M9V0</accession>
<dbReference type="SUPFAM" id="SSF56300">
    <property type="entry name" value="Metallo-dependent phosphatases"/>
    <property type="match status" value="1"/>
</dbReference>
<organism evidence="3">
    <name type="scientific">candidate division TA06 bacterium ADurb.Bin417</name>
    <dbReference type="NCBI Taxonomy" id="1852828"/>
    <lineage>
        <taxon>Bacteria</taxon>
        <taxon>Bacteria division TA06</taxon>
    </lineage>
</organism>
<dbReference type="PANTHER" id="PTHR33393">
    <property type="entry name" value="POLYGLUTAMINE SYNTHESIS ACCESSORY PROTEIN RV0574C-RELATED"/>
    <property type="match status" value="1"/>
</dbReference>
<comment type="similarity">
    <text evidence="1">Belongs to the CapA family.</text>
</comment>
<dbReference type="Proteomes" id="UP000485484">
    <property type="component" value="Unassembled WGS sequence"/>
</dbReference>
<dbReference type="AlphaFoldDB" id="A0A1V5M9V0"/>